<dbReference type="CDD" id="cd00082">
    <property type="entry name" value="HisKA"/>
    <property type="match status" value="1"/>
</dbReference>
<dbReference type="PANTHER" id="PTHR43547">
    <property type="entry name" value="TWO-COMPONENT HISTIDINE KINASE"/>
    <property type="match status" value="1"/>
</dbReference>
<dbReference type="HOGENOM" id="CLU_000445_28_1_10"/>
<dbReference type="InterPro" id="IPR018060">
    <property type="entry name" value="HTH_AraC"/>
</dbReference>
<dbReference type="SUPFAM" id="SSF55874">
    <property type="entry name" value="ATPase domain of HSP90 chaperone/DNA topoisomerase II/histidine kinase"/>
    <property type="match status" value="1"/>
</dbReference>
<dbReference type="PROSITE" id="PS00041">
    <property type="entry name" value="HTH_ARAC_FAMILY_1"/>
    <property type="match status" value="1"/>
</dbReference>
<dbReference type="GO" id="GO:0000155">
    <property type="term" value="F:phosphorelay sensor kinase activity"/>
    <property type="evidence" value="ECO:0007669"/>
    <property type="project" value="InterPro"/>
</dbReference>
<dbReference type="Gene3D" id="3.40.50.2300">
    <property type="match status" value="1"/>
</dbReference>
<dbReference type="InterPro" id="IPR013783">
    <property type="entry name" value="Ig-like_fold"/>
</dbReference>
<keyword evidence="9" id="KW-0812">Transmembrane</keyword>
<feature type="domain" description="Histidine kinase" evidence="11">
    <location>
        <begin position="843"/>
        <end position="1066"/>
    </location>
</feature>
<evidence type="ECO:0000259" key="12">
    <source>
        <dbReference type="PROSITE" id="PS50110"/>
    </source>
</evidence>
<evidence type="ECO:0000256" key="8">
    <source>
        <dbReference type="SAM" id="MobiDB-lite"/>
    </source>
</evidence>
<dbReference type="GO" id="GO:0003700">
    <property type="term" value="F:DNA-binding transcription factor activity"/>
    <property type="evidence" value="ECO:0007669"/>
    <property type="project" value="InterPro"/>
</dbReference>
<dbReference type="InterPro" id="IPR005467">
    <property type="entry name" value="His_kinase_dom"/>
</dbReference>
<dbReference type="PRINTS" id="PR00344">
    <property type="entry name" value="BCTRLSENSOR"/>
</dbReference>
<dbReference type="PROSITE" id="PS50110">
    <property type="entry name" value="RESPONSE_REGULATORY"/>
    <property type="match status" value="1"/>
</dbReference>
<gene>
    <name evidence="13" type="ORF">HMPREF1536_05390</name>
</gene>
<dbReference type="SMART" id="SM00342">
    <property type="entry name" value="HTH_ARAC"/>
    <property type="match status" value="1"/>
</dbReference>
<dbReference type="CDD" id="cd17574">
    <property type="entry name" value="REC_OmpR"/>
    <property type="match status" value="1"/>
</dbReference>
<dbReference type="InterPro" id="IPR011047">
    <property type="entry name" value="Quinoprotein_ADH-like_sf"/>
</dbReference>
<dbReference type="EMBL" id="AQHW01000031">
    <property type="protein sequence ID" value="KKB45750.1"/>
    <property type="molecule type" value="Genomic_DNA"/>
</dbReference>
<feature type="region of interest" description="Disordered" evidence="8">
    <location>
        <begin position="1072"/>
        <end position="1098"/>
    </location>
</feature>
<dbReference type="Pfam" id="PF00072">
    <property type="entry name" value="Response_reg"/>
    <property type="match status" value="1"/>
</dbReference>
<dbReference type="InterPro" id="IPR011110">
    <property type="entry name" value="Reg_prop"/>
</dbReference>
<keyword evidence="4" id="KW-0805">Transcription regulation</keyword>
<proteinExistence type="predicted"/>
<dbReference type="SUPFAM" id="SSF101898">
    <property type="entry name" value="NHL repeat"/>
    <property type="match status" value="1"/>
</dbReference>
<organism evidence="13 14">
    <name type="scientific">Parabacteroides gordonii MS-1 = DSM 23371</name>
    <dbReference type="NCBI Taxonomy" id="1203610"/>
    <lineage>
        <taxon>Bacteria</taxon>
        <taxon>Pseudomonadati</taxon>
        <taxon>Bacteroidota</taxon>
        <taxon>Bacteroidia</taxon>
        <taxon>Bacteroidales</taxon>
        <taxon>Tannerellaceae</taxon>
        <taxon>Parabacteroides</taxon>
    </lineage>
</organism>
<comment type="catalytic activity">
    <reaction evidence="1">
        <text>ATP + protein L-histidine = ADP + protein N-phospho-L-histidine.</text>
        <dbReference type="EC" id="2.7.13.3"/>
    </reaction>
</comment>
<dbReference type="InterPro" id="IPR003594">
    <property type="entry name" value="HATPase_dom"/>
</dbReference>
<evidence type="ECO:0000259" key="10">
    <source>
        <dbReference type="PROSITE" id="PS01124"/>
    </source>
</evidence>
<dbReference type="InterPro" id="IPR011006">
    <property type="entry name" value="CheY-like_superfamily"/>
</dbReference>
<dbReference type="RefSeq" id="WP_199884269.1">
    <property type="nucleotide sequence ID" value="NZ_AUAE01000014.1"/>
</dbReference>
<accession>A0A0F5IK87</accession>
<feature type="compositionally biased region" description="Low complexity" evidence="8">
    <location>
        <begin position="1081"/>
        <end position="1094"/>
    </location>
</feature>
<dbReference type="InterPro" id="IPR011123">
    <property type="entry name" value="Y_Y_Y"/>
</dbReference>
<dbReference type="InterPro" id="IPR009057">
    <property type="entry name" value="Homeodomain-like_sf"/>
</dbReference>
<evidence type="ECO:0000256" key="9">
    <source>
        <dbReference type="SAM" id="Phobius"/>
    </source>
</evidence>
<keyword evidence="9" id="KW-1133">Transmembrane helix</keyword>
<dbReference type="InterPro" id="IPR001789">
    <property type="entry name" value="Sig_transdc_resp-reg_receiver"/>
</dbReference>
<dbReference type="PATRIC" id="fig|1203610.3.peg.5505"/>
<feature type="modified residue" description="4-aspartylphosphate" evidence="7">
    <location>
        <position position="1153"/>
    </location>
</feature>
<dbReference type="Pfam" id="PF00512">
    <property type="entry name" value="HisKA"/>
    <property type="match status" value="1"/>
</dbReference>
<dbReference type="EC" id="2.7.13.3" evidence="2"/>
<dbReference type="Pfam" id="PF07495">
    <property type="entry name" value="Y_Y_Y"/>
    <property type="match status" value="1"/>
</dbReference>
<reference evidence="13 14" key="1">
    <citation type="submission" date="2013-04" db="EMBL/GenBank/DDBJ databases">
        <title>The Genome Sequence of Parabacteroides gordonii DSM 23371.</title>
        <authorList>
            <consortium name="The Broad Institute Genomics Platform"/>
            <person name="Earl A."/>
            <person name="Ward D."/>
            <person name="Feldgarden M."/>
            <person name="Gevers D."/>
            <person name="Martens E."/>
            <person name="Sakamoto M."/>
            <person name="Benno Y."/>
            <person name="Suzuki N."/>
            <person name="Matsunaga N."/>
            <person name="Koshihara K."/>
            <person name="Seki M."/>
            <person name="Komiya H."/>
            <person name="Walker B."/>
            <person name="Young S."/>
            <person name="Zeng Q."/>
            <person name="Gargeya S."/>
            <person name="Fitzgerald M."/>
            <person name="Haas B."/>
            <person name="Abouelleil A."/>
            <person name="Allen A.W."/>
            <person name="Alvarado L."/>
            <person name="Arachchi H.M."/>
            <person name="Berlin A.M."/>
            <person name="Chapman S.B."/>
            <person name="Gainer-Dewar J."/>
            <person name="Goldberg J."/>
            <person name="Griggs A."/>
            <person name="Gujja S."/>
            <person name="Hansen M."/>
            <person name="Howarth C."/>
            <person name="Imamovic A."/>
            <person name="Ireland A."/>
            <person name="Larimer J."/>
            <person name="McCowan C."/>
            <person name="Murphy C."/>
            <person name="Pearson M."/>
            <person name="Poon T.W."/>
            <person name="Priest M."/>
            <person name="Roberts A."/>
            <person name="Saif S."/>
            <person name="Shea T."/>
            <person name="Sisk P."/>
            <person name="Sykes S."/>
            <person name="Wortman J."/>
            <person name="Nusbaum C."/>
            <person name="Birren B."/>
        </authorList>
    </citation>
    <scope>NUCLEOTIDE SEQUENCE [LARGE SCALE GENOMIC DNA]</scope>
    <source>
        <strain evidence="13 14">MS-1</strain>
    </source>
</reference>
<evidence type="ECO:0000256" key="3">
    <source>
        <dbReference type="ARBA" id="ARBA00022553"/>
    </source>
</evidence>
<dbReference type="PANTHER" id="PTHR43547:SF2">
    <property type="entry name" value="HYBRID SIGNAL TRANSDUCTION HISTIDINE KINASE C"/>
    <property type="match status" value="1"/>
</dbReference>
<dbReference type="GO" id="GO:0043565">
    <property type="term" value="F:sequence-specific DNA binding"/>
    <property type="evidence" value="ECO:0007669"/>
    <property type="project" value="InterPro"/>
</dbReference>
<sequence>MTQTNKNRHTLTRLLFIKFLLTGLFLFFPFFQGMASVSLHKANNIDLSNNAIIDMYQDIHGYMWIGTYDGLNLYNGKNTYVYRFEPDNKYTLCSNIIHKISDGGSEYLWISTSMGLNRFSLKDRKVTESYPEYPECRLITTDSLENSLLVSQKNFISCYTSRAGSFQDIYTQGISPETVRVLFPGRQGEFYLLSYDGFLKKVVPDYSTLPLTLQITENKIHDKQIEQAFYEEGLLYYVDTENKLYQYRMEDHTERYLSDLSVWMEKYGNVSRIVSFQNKQYLAFRNGLLVDMADPEGASDLNIGIFSMLKDRKQDILWIGTDGQGVRMLYDKHNRFGGLSLEDMPFVMRNPVRSVYTDEDKTLWFGTKGDGFVRIKEYDSFKGKQIPSDKITRFTTADGLSNNRVYCFYKSRFHSLVWIGTDGPGLSYYSYEDGKVHTLPSKIDTKIRYVHSICEVNDSTLWMATTGDGLIEVVLEKSQSGLVVKYIESYILEKEGKVCNEFYSMYYDGGSTIYLGSRGGYGMARFDLVTREYDFMSMNNSSNQAIGDVLSLYYSSDSTFYLGASSGMTRMKCNVSGACDVRQFDRSDGISNDMIHGIQEDRDECIWLSTNKGLTKYNPHNSFFHNYGQQELMVTEFSDDAYWTCQYTGRLFFGGIDGLVWIDPQNDQLENYRPDLYFFELKMGGETVSLDDYMETEATQVTIPPDISTFTISFVATDYIHGENYEYSYLLQNYNTTWTELQKNNEISFTKLPYGNYMLKVRYKNDVYDSNAREYLLPLRVLPPWYRSTWAIVLYVFVFLLFVGAFLYRLNRRMAEKQALVARKIREEQKEKLYEAKLNFFANITHELCTPLTLINGVGDYIHTYAENTADNKLKRYIRILRDNVVSLNELIQEILDFRKIEEAGMNYFSIRKTSVSDIIRRQYDSFTPIAEQNGINFTVSLPESLTWNTDPTCLKKILVNLISNAFKYTEETGCIRISAAIEDGSLVFSVYNTGKGISETDLQTIFDRYRILGDLDGNNYTRTTSRNGLGLFICHSMVQSLHGTIEVKSEEGQFAEFTVRLPYLELDEDDRTEEYENEESQLLSSPSPDQSVVLEADPSGNKPSILVVDDNKDIVWLIKESLSSAYTIEEAFSVEEALCLMEKQTPALIITDIMMPDIDGLELISRVKSDKFTRHIPFIVVSARISESDQAEGLDLGADAYLTKPFSSVVLRSVVNRLMTSKKELKEYYYSPESAYEQSGGQLIHQEDKEFMDEVISIIRENLEEETLRPELIAEKLGMNTRSLYRRFKKISPLTPSDFIKDYRMTYAAQLLVTTNLNVQEIIYKVGISNKSYFYREFAARYNQTPMEYRNKH</sequence>
<dbReference type="Gene3D" id="2.130.10.10">
    <property type="entry name" value="YVTN repeat-like/Quinoprotein amine dehydrogenase"/>
    <property type="match status" value="2"/>
</dbReference>
<dbReference type="SMART" id="SM00387">
    <property type="entry name" value="HATPase_c"/>
    <property type="match status" value="1"/>
</dbReference>
<dbReference type="InterPro" id="IPR004358">
    <property type="entry name" value="Sig_transdc_His_kin-like_C"/>
</dbReference>
<keyword evidence="14" id="KW-1185">Reference proteome</keyword>
<dbReference type="SMART" id="SM00388">
    <property type="entry name" value="HisKA"/>
    <property type="match status" value="1"/>
</dbReference>
<dbReference type="Gene3D" id="2.60.40.10">
    <property type="entry name" value="Immunoglobulins"/>
    <property type="match status" value="1"/>
</dbReference>
<comment type="caution">
    <text evidence="13">The sequence shown here is derived from an EMBL/GenBank/DDBJ whole genome shotgun (WGS) entry which is preliminary data.</text>
</comment>
<keyword evidence="9" id="KW-0472">Membrane</keyword>
<evidence type="ECO:0000256" key="4">
    <source>
        <dbReference type="ARBA" id="ARBA00023015"/>
    </source>
</evidence>
<dbReference type="PROSITE" id="PS01124">
    <property type="entry name" value="HTH_ARAC_FAMILY_2"/>
    <property type="match status" value="1"/>
</dbReference>
<dbReference type="STRING" id="1203610.HMPREF1536_05390"/>
<dbReference type="Proteomes" id="UP000033035">
    <property type="component" value="Unassembled WGS sequence"/>
</dbReference>
<evidence type="ECO:0000256" key="7">
    <source>
        <dbReference type="PROSITE-ProRule" id="PRU00169"/>
    </source>
</evidence>
<dbReference type="InterPro" id="IPR036097">
    <property type="entry name" value="HisK_dim/P_sf"/>
</dbReference>
<name>A0A0F5IK87_9BACT</name>
<keyword evidence="3 7" id="KW-0597">Phosphoprotein</keyword>
<dbReference type="InterPro" id="IPR015943">
    <property type="entry name" value="WD40/YVTN_repeat-like_dom_sf"/>
</dbReference>
<evidence type="ECO:0000256" key="1">
    <source>
        <dbReference type="ARBA" id="ARBA00000085"/>
    </source>
</evidence>
<dbReference type="Pfam" id="PF07494">
    <property type="entry name" value="Reg_prop"/>
    <property type="match status" value="1"/>
</dbReference>
<protein>
    <recommendedName>
        <fullName evidence="2">histidine kinase</fullName>
        <ecNumber evidence="2">2.7.13.3</ecNumber>
    </recommendedName>
</protein>
<feature type="transmembrane region" description="Helical" evidence="9">
    <location>
        <begin position="789"/>
        <end position="808"/>
    </location>
</feature>
<evidence type="ECO:0000259" key="11">
    <source>
        <dbReference type="PROSITE" id="PS50109"/>
    </source>
</evidence>
<dbReference type="Pfam" id="PF12833">
    <property type="entry name" value="HTH_18"/>
    <property type="match status" value="1"/>
</dbReference>
<evidence type="ECO:0000313" key="13">
    <source>
        <dbReference type="EMBL" id="KKB45750.1"/>
    </source>
</evidence>
<evidence type="ECO:0000256" key="5">
    <source>
        <dbReference type="ARBA" id="ARBA00023125"/>
    </source>
</evidence>
<dbReference type="SUPFAM" id="SSF50998">
    <property type="entry name" value="Quinoprotein alcohol dehydrogenase-like"/>
    <property type="match status" value="1"/>
</dbReference>
<evidence type="ECO:0000313" key="14">
    <source>
        <dbReference type="Proteomes" id="UP000033035"/>
    </source>
</evidence>
<dbReference type="InterPro" id="IPR018062">
    <property type="entry name" value="HTH_AraC-typ_CS"/>
</dbReference>
<evidence type="ECO:0000256" key="2">
    <source>
        <dbReference type="ARBA" id="ARBA00012438"/>
    </source>
</evidence>
<dbReference type="SUPFAM" id="SSF52172">
    <property type="entry name" value="CheY-like"/>
    <property type="match status" value="1"/>
</dbReference>
<dbReference type="Pfam" id="PF02518">
    <property type="entry name" value="HATPase_c"/>
    <property type="match status" value="1"/>
</dbReference>
<dbReference type="InterPro" id="IPR036890">
    <property type="entry name" value="HATPase_C_sf"/>
</dbReference>
<feature type="domain" description="HTH araC/xylS-type" evidence="10">
    <location>
        <begin position="1254"/>
        <end position="1353"/>
    </location>
</feature>
<dbReference type="Gene3D" id="1.10.10.60">
    <property type="entry name" value="Homeodomain-like"/>
    <property type="match status" value="2"/>
</dbReference>
<dbReference type="Gene3D" id="3.30.565.10">
    <property type="entry name" value="Histidine kinase-like ATPase, C-terminal domain"/>
    <property type="match status" value="1"/>
</dbReference>
<keyword evidence="6" id="KW-0804">Transcription</keyword>
<feature type="transmembrane region" description="Helical" evidence="9">
    <location>
        <begin position="12"/>
        <end position="31"/>
    </location>
</feature>
<evidence type="ECO:0000256" key="6">
    <source>
        <dbReference type="ARBA" id="ARBA00023163"/>
    </source>
</evidence>
<feature type="domain" description="Response regulatory" evidence="12">
    <location>
        <begin position="1105"/>
        <end position="1220"/>
    </location>
</feature>
<dbReference type="SUPFAM" id="SSF46689">
    <property type="entry name" value="Homeodomain-like"/>
    <property type="match status" value="1"/>
</dbReference>
<dbReference type="Gene3D" id="1.10.287.130">
    <property type="match status" value="1"/>
</dbReference>
<dbReference type="InterPro" id="IPR003661">
    <property type="entry name" value="HisK_dim/P_dom"/>
</dbReference>
<dbReference type="SMART" id="SM00448">
    <property type="entry name" value="REC"/>
    <property type="match status" value="1"/>
</dbReference>
<dbReference type="SUPFAM" id="SSF47384">
    <property type="entry name" value="Homodimeric domain of signal transducing histidine kinase"/>
    <property type="match status" value="1"/>
</dbReference>
<keyword evidence="5" id="KW-0238">DNA-binding</keyword>
<dbReference type="PROSITE" id="PS50109">
    <property type="entry name" value="HIS_KIN"/>
    <property type="match status" value="1"/>
</dbReference>